<sequence length="125" mass="13909">MSEAPDFYLQISLLERSETDLVLPKRNSGSETRETKLGLQSRNSAGAIRAREYIISEALNNTMTKCLFCGTYCEVKCGIYCESYPGSPEEKEHKEDVNILGCTQIGTSYICDNCLKDLKQALGIP</sequence>
<reference evidence="1 2" key="1">
    <citation type="journal article" date="2002" name="Genome Res.">
        <title>The genome of Methanosarcina acetivorans reveals extensive metabolic and physiological diversity.</title>
        <authorList>
            <person name="Galagan J.E."/>
            <person name="Nusbaum C."/>
            <person name="Roy A."/>
            <person name="Endrizzi M.G."/>
            <person name="Macdonald P."/>
            <person name="FitzHugh W."/>
            <person name="Calvo S."/>
            <person name="Engels R."/>
            <person name="Smirnov S."/>
            <person name="Atnoor D."/>
            <person name="Brown A."/>
            <person name="Allen N."/>
            <person name="Naylor J."/>
            <person name="Stange-Thomann N."/>
            <person name="DeArellano K."/>
            <person name="Johnson R."/>
            <person name="Linton L."/>
            <person name="McEwan P."/>
            <person name="McKernan K."/>
            <person name="Talamas J."/>
            <person name="Tirrell A."/>
            <person name="Ye W."/>
            <person name="Zimmer A."/>
            <person name="Barber R.D."/>
            <person name="Cann I."/>
            <person name="Graham D.E."/>
            <person name="Grahame D.A."/>
            <person name="Guss A."/>
            <person name="Hedderich R."/>
            <person name="Ingram-Smith C."/>
            <person name="Kuettner C.H."/>
            <person name="Krzycki J.A."/>
            <person name="Leigh J.A."/>
            <person name="Li W."/>
            <person name="Liu J."/>
            <person name="Mukhopadhyay B."/>
            <person name="Reeve J.N."/>
            <person name="Smith K."/>
            <person name="Springer T.A."/>
            <person name="Umayam L.A."/>
            <person name="White O."/>
            <person name="White R.H."/>
            <person name="de Macario E.C."/>
            <person name="Ferry J.G."/>
            <person name="Jarrell K.F."/>
            <person name="Jing H."/>
            <person name="Macario A.J.L."/>
            <person name="Paulsen I."/>
            <person name="Pritchett M."/>
            <person name="Sowers K.R."/>
            <person name="Swanson R.V."/>
            <person name="Zinder S.H."/>
            <person name="Lander E."/>
            <person name="Metcalf W.W."/>
            <person name="Birren B."/>
        </authorList>
    </citation>
    <scope>NUCLEOTIDE SEQUENCE [LARGE SCALE GENOMIC DNA]</scope>
    <source>
        <strain evidence="2">ATCC 35395 / DSM 2834 / JCM 12185 / C2A</strain>
    </source>
</reference>
<dbReference type="HOGENOM" id="CLU_1987606_0_0_2"/>
<name>Q8THD1_METAC</name>
<dbReference type="EMBL" id="AE010299">
    <property type="protein sequence ID" value="AAM07925.1"/>
    <property type="molecule type" value="Genomic_DNA"/>
</dbReference>
<dbReference type="EnsemblBacteria" id="AAM07925">
    <property type="protein sequence ID" value="AAM07925"/>
    <property type="gene ID" value="MA_4586"/>
</dbReference>
<organism evidence="1 2">
    <name type="scientific">Methanosarcina acetivorans (strain ATCC 35395 / DSM 2834 / JCM 12185 / C2A)</name>
    <dbReference type="NCBI Taxonomy" id="188937"/>
    <lineage>
        <taxon>Archaea</taxon>
        <taxon>Methanobacteriati</taxon>
        <taxon>Methanobacteriota</taxon>
        <taxon>Stenosarchaea group</taxon>
        <taxon>Methanomicrobia</taxon>
        <taxon>Methanosarcinales</taxon>
        <taxon>Methanosarcinaceae</taxon>
        <taxon>Methanosarcina</taxon>
    </lineage>
</organism>
<gene>
    <name evidence="1" type="ordered locus">MA_4586</name>
</gene>
<protein>
    <submittedName>
        <fullName evidence="1">Uncharacterized protein</fullName>
    </submittedName>
</protein>
<evidence type="ECO:0000313" key="2">
    <source>
        <dbReference type="Proteomes" id="UP000002487"/>
    </source>
</evidence>
<accession>Q8THD1</accession>
<evidence type="ECO:0000313" key="1">
    <source>
        <dbReference type="EMBL" id="AAM07925.1"/>
    </source>
</evidence>
<keyword evidence="2" id="KW-1185">Reference proteome</keyword>
<dbReference type="KEGG" id="mac:MA_4586"/>
<dbReference type="InParanoid" id="Q8THD1"/>
<dbReference type="Proteomes" id="UP000002487">
    <property type="component" value="Chromosome"/>
</dbReference>
<proteinExistence type="predicted"/>
<dbReference type="AlphaFoldDB" id="Q8THD1"/>
<dbReference type="GeneID" id="68226046"/>
<dbReference type="RefSeq" id="WP_011024459.1">
    <property type="nucleotide sequence ID" value="NC_003552.1"/>
</dbReference>